<name>A0AAD9J7X1_9ANNE</name>
<dbReference type="AlphaFoldDB" id="A0AAD9J7X1"/>
<dbReference type="GO" id="GO:0006508">
    <property type="term" value="P:proteolysis"/>
    <property type="evidence" value="ECO:0007669"/>
    <property type="project" value="UniProtKB-KW"/>
</dbReference>
<feature type="binding site" evidence="1">
    <location>
        <position position="26"/>
    </location>
    <ligand>
        <name>Zn(2+)</name>
        <dbReference type="ChEBI" id="CHEBI:29105"/>
        <note>catalytic</note>
    </ligand>
</feature>
<comment type="caution">
    <text evidence="4">The sequence shown here is derived from an EMBL/GenBank/DDBJ whole genome shotgun (WGS) entry which is preliminary data.</text>
</comment>
<dbReference type="EC" id="3.4.24.-" evidence="2"/>
<dbReference type="Proteomes" id="UP001208570">
    <property type="component" value="Unassembled WGS sequence"/>
</dbReference>
<evidence type="ECO:0000256" key="2">
    <source>
        <dbReference type="RuleBase" id="RU361183"/>
    </source>
</evidence>
<feature type="domain" description="Peptidase M12A" evidence="3">
    <location>
        <begin position="1"/>
        <end position="83"/>
    </location>
</feature>
<sequence>MKFGQPVLLGRNCFDQLGRLLHEIGHVLGLVHEHMRPIRDEYVTVKAPITNINFQKVATTEYEDFGITYDFNSVMHYPLLVRI</sequence>
<keyword evidence="5" id="KW-1185">Reference proteome</keyword>
<keyword evidence="1 2" id="KW-0479">Metal-binding</keyword>
<dbReference type="InterPro" id="IPR024079">
    <property type="entry name" value="MetalloPept_cat_dom_sf"/>
</dbReference>
<keyword evidence="1 2" id="KW-0645">Protease</keyword>
<feature type="binding site" evidence="1">
    <location>
        <position position="32"/>
    </location>
    <ligand>
        <name>Zn(2+)</name>
        <dbReference type="ChEBI" id="CHEBI:29105"/>
        <note>catalytic</note>
    </ligand>
</feature>
<dbReference type="Pfam" id="PF01400">
    <property type="entry name" value="Astacin"/>
    <property type="match status" value="1"/>
</dbReference>
<protein>
    <recommendedName>
        <fullName evidence="2">Metalloendopeptidase</fullName>
        <ecNumber evidence="2">3.4.24.-</ecNumber>
    </recommendedName>
</protein>
<feature type="active site" evidence="1">
    <location>
        <position position="23"/>
    </location>
</feature>
<comment type="cofactor">
    <cofactor evidence="1 2">
        <name>Zn(2+)</name>
        <dbReference type="ChEBI" id="CHEBI:29105"/>
    </cofactor>
    <text evidence="1 2">Binds 1 zinc ion per subunit.</text>
</comment>
<reference evidence="4" key="1">
    <citation type="journal article" date="2023" name="Mol. Biol. Evol.">
        <title>Third-Generation Sequencing Reveals the Adaptive Role of the Epigenome in Three Deep-Sea Polychaetes.</title>
        <authorList>
            <person name="Perez M."/>
            <person name="Aroh O."/>
            <person name="Sun Y."/>
            <person name="Lan Y."/>
            <person name="Juniper S.K."/>
            <person name="Young C.R."/>
            <person name="Angers B."/>
            <person name="Qian P.Y."/>
        </authorList>
    </citation>
    <scope>NUCLEOTIDE SEQUENCE</scope>
    <source>
        <strain evidence="4">P08H-3</strain>
    </source>
</reference>
<keyword evidence="1 2" id="KW-0862">Zinc</keyword>
<evidence type="ECO:0000256" key="1">
    <source>
        <dbReference type="PROSITE-ProRule" id="PRU01211"/>
    </source>
</evidence>
<accession>A0AAD9J7X1</accession>
<dbReference type="GO" id="GO:0008270">
    <property type="term" value="F:zinc ion binding"/>
    <property type="evidence" value="ECO:0007669"/>
    <property type="project" value="UniProtKB-UniRule"/>
</dbReference>
<proteinExistence type="predicted"/>
<gene>
    <name evidence="4" type="ORF">LSH36_515g02011</name>
</gene>
<dbReference type="Gene3D" id="3.40.390.10">
    <property type="entry name" value="Collagenase (Catalytic Domain)"/>
    <property type="match status" value="1"/>
</dbReference>
<dbReference type="GO" id="GO:0004222">
    <property type="term" value="F:metalloendopeptidase activity"/>
    <property type="evidence" value="ECO:0007669"/>
    <property type="project" value="UniProtKB-UniRule"/>
</dbReference>
<evidence type="ECO:0000313" key="5">
    <source>
        <dbReference type="Proteomes" id="UP001208570"/>
    </source>
</evidence>
<dbReference type="SUPFAM" id="SSF55486">
    <property type="entry name" value="Metalloproteases ('zincins'), catalytic domain"/>
    <property type="match status" value="1"/>
</dbReference>
<dbReference type="InterPro" id="IPR001506">
    <property type="entry name" value="Peptidase_M12A"/>
</dbReference>
<dbReference type="PANTHER" id="PTHR10127:SF850">
    <property type="entry name" value="METALLOENDOPEPTIDASE"/>
    <property type="match status" value="1"/>
</dbReference>
<dbReference type="PROSITE" id="PS51864">
    <property type="entry name" value="ASTACIN"/>
    <property type="match status" value="1"/>
</dbReference>
<comment type="caution">
    <text evidence="1">Lacks conserved residue(s) required for the propagation of feature annotation.</text>
</comment>
<evidence type="ECO:0000259" key="3">
    <source>
        <dbReference type="PROSITE" id="PS51864"/>
    </source>
</evidence>
<dbReference type="PANTHER" id="PTHR10127">
    <property type="entry name" value="DISCOIDIN, CUB, EGF, LAMININ , AND ZINC METALLOPROTEASE DOMAIN CONTAINING"/>
    <property type="match status" value="1"/>
</dbReference>
<dbReference type="PRINTS" id="PR00480">
    <property type="entry name" value="ASTACIN"/>
</dbReference>
<dbReference type="EMBL" id="JAODUP010000515">
    <property type="protein sequence ID" value="KAK2148114.1"/>
    <property type="molecule type" value="Genomic_DNA"/>
</dbReference>
<feature type="binding site" evidence="1">
    <location>
        <position position="22"/>
    </location>
    <ligand>
        <name>Zn(2+)</name>
        <dbReference type="ChEBI" id="CHEBI:29105"/>
        <note>catalytic</note>
    </ligand>
</feature>
<evidence type="ECO:0000313" key="4">
    <source>
        <dbReference type="EMBL" id="KAK2148114.1"/>
    </source>
</evidence>
<organism evidence="4 5">
    <name type="scientific">Paralvinella palmiformis</name>
    <dbReference type="NCBI Taxonomy" id="53620"/>
    <lineage>
        <taxon>Eukaryota</taxon>
        <taxon>Metazoa</taxon>
        <taxon>Spiralia</taxon>
        <taxon>Lophotrochozoa</taxon>
        <taxon>Annelida</taxon>
        <taxon>Polychaeta</taxon>
        <taxon>Sedentaria</taxon>
        <taxon>Canalipalpata</taxon>
        <taxon>Terebellida</taxon>
        <taxon>Terebelliformia</taxon>
        <taxon>Alvinellidae</taxon>
        <taxon>Paralvinella</taxon>
    </lineage>
</organism>
<keyword evidence="1 2" id="KW-0482">Metalloprotease</keyword>
<keyword evidence="1 2" id="KW-0378">Hydrolase</keyword>